<proteinExistence type="predicted"/>
<accession>A0A146JYT4</accession>
<organism evidence="2">
    <name type="scientific">Trepomonas sp. PC1</name>
    <dbReference type="NCBI Taxonomy" id="1076344"/>
    <lineage>
        <taxon>Eukaryota</taxon>
        <taxon>Metamonada</taxon>
        <taxon>Diplomonadida</taxon>
        <taxon>Hexamitidae</taxon>
        <taxon>Hexamitinae</taxon>
        <taxon>Trepomonas</taxon>
    </lineage>
</organism>
<gene>
    <name evidence="2" type="ORF">TPC1_31849</name>
</gene>
<evidence type="ECO:0000313" key="2">
    <source>
        <dbReference type="EMBL" id="JAP88656.1"/>
    </source>
</evidence>
<reference evidence="2" key="1">
    <citation type="submission" date="2015-07" db="EMBL/GenBank/DDBJ databases">
        <title>Adaptation to a free-living lifestyle via gene acquisitions in the diplomonad Trepomonas sp. PC1.</title>
        <authorList>
            <person name="Xu F."/>
            <person name="Jerlstrom-Hultqvist J."/>
            <person name="Kolisko M."/>
            <person name="Simpson A.G.B."/>
            <person name="Roger A.J."/>
            <person name="Svard S.G."/>
            <person name="Andersson J.O."/>
        </authorList>
    </citation>
    <scope>NUCLEOTIDE SEQUENCE</scope>
    <source>
        <strain evidence="2">PC1</strain>
    </source>
</reference>
<dbReference type="EMBL" id="GDID01007950">
    <property type="protein sequence ID" value="JAP88656.1"/>
    <property type="molecule type" value="Transcribed_RNA"/>
</dbReference>
<dbReference type="AlphaFoldDB" id="A0A146JYT4"/>
<feature type="non-terminal residue" evidence="2">
    <location>
        <position position="1"/>
    </location>
</feature>
<sequence>KVLMQLKQSHPVNQRIDGFIYDNRKLFLDLQQTQNKLSLSVSIHDSCEAKSQIKKKSLIDDQIYFHSQQVSDLQQEIELNDKVSKFSPYQIYKQYQPNQSPKISLLHQYQESDEVLSLRRENENLKKRFSEYQKQTKQQLDCQLELEVIQNLTTEQNQQIETQKQQLVALQKQLIELQTAVYQKHKDLTQSNSQIQQLQIEIETVNSQMQLQKQETQDQKIIISDLKQQLAQRDLNANKQQIQAEKEANDAIKEQEEQIFRLNQENQQLKKQMKLLFSQVIDAKNEAEEQMEAKEREIMKLKAELG</sequence>
<protein>
    <submittedName>
        <fullName evidence="2">Uncharacterized protein</fullName>
    </submittedName>
</protein>
<evidence type="ECO:0000256" key="1">
    <source>
        <dbReference type="SAM" id="Coils"/>
    </source>
</evidence>
<feature type="coiled-coil region" evidence="1">
    <location>
        <begin position="115"/>
        <end position="304"/>
    </location>
</feature>
<keyword evidence="1" id="KW-0175">Coiled coil</keyword>
<feature type="non-terminal residue" evidence="2">
    <location>
        <position position="306"/>
    </location>
</feature>
<name>A0A146JYT4_9EUKA</name>